<dbReference type="PROSITE" id="PS50090">
    <property type="entry name" value="MYB_LIKE"/>
    <property type="match status" value="2"/>
</dbReference>
<evidence type="ECO:0000313" key="7">
    <source>
        <dbReference type="EMBL" id="ELP84494.1"/>
    </source>
</evidence>
<dbReference type="KEGG" id="eiv:EIN_169190"/>
<dbReference type="EMBL" id="KB207112">
    <property type="protein sequence ID" value="ELP84494.1"/>
    <property type="molecule type" value="Genomic_DNA"/>
</dbReference>
<evidence type="ECO:0000313" key="8">
    <source>
        <dbReference type="Proteomes" id="UP000014680"/>
    </source>
</evidence>
<feature type="domain" description="HTH myb-type" evidence="6">
    <location>
        <begin position="15"/>
        <end position="64"/>
    </location>
</feature>
<dbReference type="GO" id="GO:0042795">
    <property type="term" value="P:snRNA transcription by RNA polymerase II"/>
    <property type="evidence" value="ECO:0007669"/>
    <property type="project" value="TreeGrafter"/>
</dbReference>
<dbReference type="Pfam" id="PF13921">
    <property type="entry name" value="Myb_DNA-bind_6"/>
    <property type="match status" value="1"/>
</dbReference>
<dbReference type="RefSeq" id="XP_004183840.1">
    <property type="nucleotide sequence ID" value="XM_004183792.1"/>
</dbReference>
<dbReference type="GeneID" id="14883531"/>
<dbReference type="GO" id="GO:0042796">
    <property type="term" value="P:snRNA transcription by RNA polymerase III"/>
    <property type="evidence" value="ECO:0007669"/>
    <property type="project" value="TreeGrafter"/>
</dbReference>
<name>A0A0A1TVL1_ENTIV</name>
<dbReference type="Proteomes" id="UP000014680">
    <property type="component" value="Unassembled WGS sequence"/>
</dbReference>
<evidence type="ECO:0000259" key="5">
    <source>
        <dbReference type="PROSITE" id="PS50090"/>
    </source>
</evidence>
<dbReference type="SUPFAM" id="SSF46689">
    <property type="entry name" value="Homeodomain-like"/>
    <property type="match status" value="1"/>
</dbReference>
<dbReference type="PANTHER" id="PTHR46621">
    <property type="entry name" value="SNRNA-ACTIVATING PROTEIN COMPLEX SUBUNIT 4"/>
    <property type="match status" value="1"/>
</dbReference>
<accession>A0A0A1TVL1</accession>
<feature type="domain" description="Myb-like" evidence="5">
    <location>
        <begin position="16"/>
        <end position="60"/>
    </location>
</feature>
<dbReference type="InterPro" id="IPR001005">
    <property type="entry name" value="SANT/Myb"/>
</dbReference>
<dbReference type="InterPro" id="IPR051575">
    <property type="entry name" value="Myb-like_DNA-bd"/>
</dbReference>
<organism evidence="7 8">
    <name type="scientific">Entamoeba invadens IP1</name>
    <dbReference type="NCBI Taxonomy" id="370355"/>
    <lineage>
        <taxon>Eukaryota</taxon>
        <taxon>Amoebozoa</taxon>
        <taxon>Evosea</taxon>
        <taxon>Archamoebae</taxon>
        <taxon>Mastigamoebida</taxon>
        <taxon>Entamoebidae</taxon>
        <taxon>Entamoeba</taxon>
    </lineage>
</organism>
<keyword evidence="2" id="KW-0238">DNA-binding</keyword>
<evidence type="ECO:0000256" key="3">
    <source>
        <dbReference type="ARBA" id="ARBA00023163"/>
    </source>
</evidence>
<dbReference type="InterPro" id="IPR017930">
    <property type="entry name" value="Myb_dom"/>
</dbReference>
<dbReference type="OrthoDB" id="25497at2759"/>
<dbReference type="VEuPathDB" id="AmoebaDB:EIN_169190"/>
<feature type="domain" description="Myb-like" evidence="5">
    <location>
        <begin position="61"/>
        <end position="111"/>
    </location>
</feature>
<dbReference type="GO" id="GO:0001006">
    <property type="term" value="F:RNA polymerase III type 3 promoter sequence-specific DNA binding"/>
    <property type="evidence" value="ECO:0007669"/>
    <property type="project" value="TreeGrafter"/>
</dbReference>
<evidence type="ECO:0000256" key="2">
    <source>
        <dbReference type="ARBA" id="ARBA00023125"/>
    </source>
</evidence>
<keyword evidence="1" id="KW-0805">Transcription regulation</keyword>
<gene>
    <name evidence="7" type="ORF">EIN_169190</name>
</gene>
<evidence type="ECO:0000256" key="1">
    <source>
        <dbReference type="ARBA" id="ARBA00023015"/>
    </source>
</evidence>
<keyword evidence="3" id="KW-0804">Transcription</keyword>
<dbReference type="GO" id="GO:0000978">
    <property type="term" value="F:RNA polymerase II cis-regulatory region sequence-specific DNA binding"/>
    <property type="evidence" value="ECO:0007669"/>
    <property type="project" value="TreeGrafter"/>
</dbReference>
<reference evidence="7 8" key="1">
    <citation type="submission" date="2012-10" db="EMBL/GenBank/DDBJ databases">
        <authorList>
            <person name="Zafar N."/>
            <person name="Inman J."/>
            <person name="Hall N."/>
            <person name="Lorenzi H."/>
            <person name="Caler E."/>
        </authorList>
    </citation>
    <scope>NUCLEOTIDE SEQUENCE [LARGE SCALE GENOMIC DNA]</scope>
    <source>
        <strain evidence="7 8">IP1</strain>
    </source>
</reference>
<dbReference type="AlphaFoldDB" id="A0A0A1TVL1"/>
<dbReference type="Gene3D" id="1.10.10.60">
    <property type="entry name" value="Homeodomain-like"/>
    <property type="match status" value="2"/>
</dbReference>
<feature type="domain" description="HTH myb-type" evidence="6">
    <location>
        <begin position="65"/>
        <end position="115"/>
    </location>
</feature>
<dbReference type="CDD" id="cd00167">
    <property type="entry name" value="SANT"/>
    <property type="match status" value="2"/>
</dbReference>
<keyword evidence="4" id="KW-0539">Nucleus</keyword>
<proteinExistence type="predicted"/>
<protein>
    <submittedName>
        <fullName evidence="7">C-MYB, putative</fullName>
    </submittedName>
</protein>
<keyword evidence="8" id="KW-1185">Reference proteome</keyword>
<dbReference type="OMA" id="MRERWHN"/>
<dbReference type="GO" id="GO:0019185">
    <property type="term" value="C:snRNA-activating protein complex"/>
    <property type="evidence" value="ECO:0007669"/>
    <property type="project" value="TreeGrafter"/>
</dbReference>
<dbReference type="PROSITE" id="PS51294">
    <property type="entry name" value="HTH_MYB"/>
    <property type="match status" value="2"/>
</dbReference>
<dbReference type="InterPro" id="IPR009057">
    <property type="entry name" value="Homeodomain-like_sf"/>
</dbReference>
<evidence type="ECO:0000259" key="6">
    <source>
        <dbReference type="PROSITE" id="PS51294"/>
    </source>
</evidence>
<evidence type="ECO:0000256" key="4">
    <source>
        <dbReference type="ARBA" id="ARBA00023242"/>
    </source>
</evidence>
<sequence length="150" mass="17647">MSTRARLSPISRSVRPWDKEEDARLLEAVRVNGDSNWEVIERCVVTRSRKQCRERYHNHLKVSIQKGDWTVYEDNVILEKVNMFGRRWTHISSFLPHRAPNSIKNRFYSHLIKHLNDNTKVNKSHSDSELTEITLSAFVPTSPSLYKIIM</sequence>
<dbReference type="SMART" id="SM00717">
    <property type="entry name" value="SANT"/>
    <property type="match status" value="2"/>
</dbReference>
<dbReference type="PANTHER" id="PTHR46621:SF1">
    <property type="entry name" value="SNRNA-ACTIVATING PROTEIN COMPLEX SUBUNIT 4"/>
    <property type="match status" value="1"/>
</dbReference>